<comment type="catalytic activity">
    <reaction evidence="3">
        <text>L-glutaminyl-[protein] + H2O = L-glutamyl-[protein] + NH4(+)</text>
        <dbReference type="Rhea" id="RHEA:16441"/>
        <dbReference type="Rhea" id="RHEA-COMP:10207"/>
        <dbReference type="Rhea" id="RHEA-COMP:10208"/>
        <dbReference type="ChEBI" id="CHEBI:15377"/>
        <dbReference type="ChEBI" id="CHEBI:28938"/>
        <dbReference type="ChEBI" id="CHEBI:29973"/>
        <dbReference type="ChEBI" id="CHEBI:30011"/>
        <dbReference type="EC" id="3.5.1.44"/>
    </reaction>
</comment>
<evidence type="ECO:0000256" key="3">
    <source>
        <dbReference type="HAMAP-Rule" id="MF_01440"/>
    </source>
</evidence>
<reference evidence="4 5" key="1">
    <citation type="submission" date="2018-10" db="EMBL/GenBank/DDBJ databases">
        <title>Genomic Encyclopedia of Type Strains, Phase IV (KMG-IV): sequencing the most valuable type-strain genomes for metagenomic binning, comparative biology and taxonomic classification.</title>
        <authorList>
            <person name="Goeker M."/>
        </authorList>
    </citation>
    <scope>NUCLEOTIDE SEQUENCE [LARGE SCALE GENOMIC DNA]</scope>
    <source>
        <strain evidence="4 5">DSM 23229</strain>
    </source>
</reference>
<gene>
    <name evidence="3" type="primary">cheD</name>
    <name evidence="4" type="ORF">C7446_1006</name>
</gene>
<comment type="similarity">
    <text evidence="3">Belongs to the CheD family.</text>
</comment>
<proteinExistence type="inferred from homology"/>
<name>A0A420WY40_9GAMM</name>
<evidence type="ECO:0000256" key="1">
    <source>
        <dbReference type="ARBA" id="ARBA00022500"/>
    </source>
</evidence>
<dbReference type="InterPro" id="IPR038592">
    <property type="entry name" value="CheD-like_sf"/>
</dbReference>
<dbReference type="AlphaFoldDB" id="A0A420WY40"/>
<comment type="caution">
    <text evidence="4">The sequence shown here is derived from an EMBL/GenBank/DDBJ whole genome shotgun (WGS) entry which is preliminary data.</text>
</comment>
<evidence type="ECO:0000313" key="5">
    <source>
        <dbReference type="Proteomes" id="UP000281975"/>
    </source>
</evidence>
<dbReference type="InterPro" id="IPR011324">
    <property type="entry name" value="Cytotoxic_necrot_fac-like_cat"/>
</dbReference>
<sequence length="223" mass="24481">MKTMSECVATHRYVDRDTGLAAIKLLPCEYFVTRFEGEGTAQPRGRQQESIGLLSTVLGSCVSACLRDPVAGVAGMNHYMLPWTHQACDPRHGLRYGNHAMAVLIEAMERQGARRERMEAKVTGGGRVMSGSAARVGDANADYVIQSLAEHGISLLARDLGGPSARRVHYLPASGRMLVRKLGAQEGAERVRQQESRLIAELPSRELPREIRALMPDVKECRT</sequence>
<dbReference type="PANTHER" id="PTHR35147">
    <property type="entry name" value="CHEMORECEPTOR GLUTAMINE DEAMIDASE CHED-RELATED"/>
    <property type="match status" value="1"/>
</dbReference>
<keyword evidence="5" id="KW-1185">Reference proteome</keyword>
<dbReference type="PANTHER" id="PTHR35147:SF3">
    <property type="entry name" value="CHEMORECEPTOR GLUTAMINE DEAMIDASE CHED 1-RELATED"/>
    <property type="match status" value="1"/>
</dbReference>
<dbReference type="GO" id="GO:0050568">
    <property type="term" value="F:protein-glutamine glutaminase activity"/>
    <property type="evidence" value="ECO:0007669"/>
    <property type="project" value="UniProtKB-UniRule"/>
</dbReference>
<dbReference type="HAMAP" id="MF_01440">
    <property type="entry name" value="CheD"/>
    <property type="match status" value="1"/>
</dbReference>
<dbReference type="RefSeq" id="WP_121171935.1">
    <property type="nucleotide sequence ID" value="NZ_RBIN01000003.1"/>
</dbReference>
<dbReference type="Gene3D" id="3.30.1330.200">
    <property type="match status" value="1"/>
</dbReference>
<dbReference type="EMBL" id="RBIN01000003">
    <property type="protein sequence ID" value="RKR06070.1"/>
    <property type="molecule type" value="Genomic_DNA"/>
</dbReference>
<dbReference type="Proteomes" id="UP000281975">
    <property type="component" value="Unassembled WGS sequence"/>
</dbReference>
<keyword evidence="2 3" id="KW-0378">Hydrolase</keyword>
<organism evidence="4 5">
    <name type="scientific">Kushneria sinocarnis</name>
    <dbReference type="NCBI Taxonomy" id="595502"/>
    <lineage>
        <taxon>Bacteria</taxon>
        <taxon>Pseudomonadati</taxon>
        <taxon>Pseudomonadota</taxon>
        <taxon>Gammaproteobacteria</taxon>
        <taxon>Oceanospirillales</taxon>
        <taxon>Halomonadaceae</taxon>
        <taxon>Kushneria</taxon>
    </lineage>
</organism>
<dbReference type="CDD" id="cd16352">
    <property type="entry name" value="CheD"/>
    <property type="match status" value="1"/>
</dbReference>
<dbReference type="OrthoDB" id="9807202at2"/>
<keyword evidence="1 3" id="KW-0145">Chemotaxis</keyword>
<protein>
    <recommendedName>
        <fullName evidence="3">Probable chemoreceptor glutamine deamidase CheD</fullName>
        <ecNumber evidence="3">3.5.1.44</ecNumber>
    </recommendedName>
</protein>
<dbReference type="SUPFAM" id="SSF64438">
    <property type="entry name" value="CNF1/YfiH-like putative cysteine hydrolases"/>
    <property type="match status" value="1"/>
</dbReference>
<dbReference type="GO" id="GO:0006935">
    <property type="term" value="P:chemotaxis"/>
    <property type="evidence" value="ECO:0007669"/>
    <property type="project" value="UniProtKB-UniRule"/>
</dbReference>
<dbReference type="Pfam" id="PF03975">
    <property type="entry name" value="CheD"/>
    <property type="match status" value="1"/>
</dbReference>
<comment type="function">
    <text evidence="3">Probably deamidates glutamine residues to glutamate on methyl-accepting chemotaxis receptors (MCPs), playing an important role in chemotaxis.</text>
</comment>
<accession>A0A420WY40</accession>
<evidence type="ECO:0000256" key="2">
    <source>
        <dbReference type="ARBA" id="ARBA00022801"/>
    </source>
</evidence>
<dbReference type="EC" id="3.5.1.44" evidence="3"/>
<dbReference type="InterPro" id="IPR005659">
    <property type="entry name" value="Chemorcpt_Glu_NH3ase_CheD"/>
</dbReference>
<evidence type="ECO:0000313" key="4">
    <source>
        <dbReference type="EMBL" id="RKR06070.1"/>
    </source>
</evidence>